<evidence type="ECO:0000259" key="7">
    <source>
        <dbReference type="Pfam" id="PF00441"/>
    </source>
</evidence>
<comment type="caution">
    <text evidence="10">The sequence shown here is derived from an EMBL/GenBank/DDBJ whole genome shotgun (WGS) entry which is preliminary data.</text>
</comment>
<reference evidence="10 11" key="1">
    <citation type="submission" date="2019-12" db="EMBL/GenBank/DDBJ databases">
        <title>Novel species isolated from a subtropical stream in China.</title>
        <authorList>
            <person name="Lu H."/>
        </authorList>
    </citation>
    <scope>NUCLEOTIDE SEQUENCE [LARGE SCALE GENOMIC DNA]</scope>
    <source>
        <strain evidence="10 11">FT94W</strain>
    </source>
</reference>
<dbReference type="InterPro" id="IPR006091">
    <property type="entry name" value="Acyl-CoA_Oxase/DH_mid-dom"/>
</dbReference>
<dbReference type="EMBL" id="WWCO01000008">
    <property type="protein sequence ID" value="MYM35441.1"/>
    <property type="molecule type" value="Genomic_DNA"/>
</dbReference>
<evidence type="ECO:0000259" key="8">
    <source>
        <dbReference type="Pfam" id="PF02770"/>
    </source>
</evidence>
<dbReference type="Pfam" id="PF00441">
    <property type="entry name" value="Acyl-CoA_dh_1"/>
    <property type="match status" value="1"/>
</dbReference>
<dbReference type="Pfam" id="PF02770">
    <property type="entry name" value="Acyl-CoA_dh_M"/>
    <property type="match status" value="1"/>
</dbReference>
<comment type="cofactor">
    <cofactor evidence="1">
        <name>FAD</name>
        <dbReference type="ChEBI" id="CHEBI:57692"/>
    </cofactor>
</comment>
<name>A0ABW9V700_9BURK</name>
<feature type="domain" description="Acyl-CoA dehydrogenase/oxidase N-terminal" evidence="9">
    <location>
        <begin position="9"/>
        <end position="131"/>
    </location>
</feature>
<organism evidence="10 11">
    <name type="scientific">Duganella lactea</name>
    <dbReference type="NCBI Taxonomy" id="2692173"/>
    <lineage>
        <taxon>Bacteria</taxon>
        <taxon>Pseudomonadati</taxon>
        <taxon>Pseudomonadota</taxon>
        <taxon>Betaproteobacteria</taxon>
        <taxon>Burkholderiales</taxon>
        <taxon>Oxalobacteraceae</taxon>
        <taxon>Telluria group</taxon>
        <taxon>Duganella</taxon>
    </lineage>
</organism>
<evidence type="ECO:0000256" key="3">
    <source>
        <dbReference type="ARBA" id="ARBA00011738"/>
    </source>
</evidence>
<dbReference type="Gene3D" id="1.10.540.10">
    <property type="entry name" value="Acyl-CoA dehydrogenase/oxidase, N-terminal domain"/>
    <property type="match status" value="1"/>
</dbReference>
<dbReference type="Proteomes" id="UP000449678">
    <property type="component" value="Unassembled WGS sequence"/>
</dbReference>
<dbReference type="InterPro" id="IPR036250">
    <property type="entry name" value="AcylCo_DH-like_C"/>
</dbReference>
<dbReference type="InterPro" id="IPR050741">
    <property type="entry name" value="Acyl-CoA_dehydrogenase"/>
</dbReference>
<dbReference type="Gene3D" id="1.20.140.10">
    <property type="entry name" value="Butyryl-CoA Dehydrogenase, subunit A, domain 3"/>
    <property type="match status" value="1"/>
</dbReference>
<dbReference type="InterPro" id="IPR046373">
    <property type="entry name" value="Acyl-CoA_Oxase/DH_mid-dom_sf"/>
</dbReference>
<comment type="subunit">
    <text evidence="3">Homodimer.</text>
</comment>
<evidence type="ECO:0000313" key="10">
    <source>
        <dbReference type="EMBL" id="MYM35441.1"/>
    </source>
</evidence>
<keyword evidence="5" id="KW-0274">FAD</keyword>
<dbReference type="Gene3D" id="2.40.110.10">
    <property type="entry name" value="Butyryl-CoA Dehydrogenase, subunit A, domain 2"/>
    <property type="match status" value="1"/>
</dbReference>
<keyword evidence="6" id="KW-0560">Oxidoreductase</keyword>
<evidence type="ECO:0000256" key="4">
    <source>
        <dbReference type="ARBA" id="ARBA00022630"/>
    </source>
</evidence>
<gene>
    <name evidence="10" type="ORF">GTP38_13985</name>
</gene>
<dbReference type="SUPFAM" id="SSF56645">
    <property type="entry name" value="Acyl-CoA dehydrogenase NM domain-like"/>
    <property type="match status" value="1"/>
</dbReference>
<evidence type="ECO:0000259" key="9">
    <source>
        <dbReference type="Pfam" id="PF02771"/>
    </source>
</evidence>
<dbReference type="PANTHER" id="PTHR48083">
    <property type="entry name" value="MEDIUM-CHAIN SPECIFIC ACYL-COA DEHYDROGENASE, MITOCHONDRIAL-RELATED"/>
    <property type="match status" value="1"/>
</dbReference>
<evidence type="ECO:0000256" key="1">
    <source>
        <dbReference type="ARBA" id="ARBA00001974"/>
    </source>
</evidence>
<dbReference type="SUPFAM" id="SSF47203">
    <property type="entry name" value="Acyl-CoA dehydrogenase C-terminal domain-like"/>
    <property type="match status" value="1"/>
</dbReference>
<dbReference type="InterPro" id="IPR009100">
    <property type="entry name" value="AcylCoA_DH/oxidase_NM_dom_sf"/>
</dbReference>
<feature type="domain" description="Acyl-CoA oxidase/dehydrogenase middle" evidence="8">
    <location>
        <begin position="136"/>
        <end position="238"/>
    </location>
</feature>
<dbReference type="InterPro" id="IPR037069">
    <property type="entry name" value="AcylCoA_DH/ox_N_sf"/>
</dbReference>
<dbReference type="RefSeq" id="WP_160990815.1">
    <property type="nucleotide sequence ID" value="NZ_WWCO01000008.1"/>
</dbReference>
<feature type="domain" description="Acyl-CoA dehydrogenase/oxidase C-terminal" evidence="7">
    <location>
        <begin position="250"/>
        <end position="397"/>
    </location>
</feature>
<dbReference type="Pfam" id="PF02771">
    <property type="entry name" value="Acyl-CoA_dh_N"/>
    <property type="match status" value="1"/>
</dbReference>
<proteinExistence type="inferred from homology"/>
<keyword evidence="11" id="KW-1185">Reference proteome</keyword>
<dbReference type="InterPro" id="IPR013786">
    <property type="entry name" value="AcylCoA_DH/ox_N"/>
</dbReference>
<comment type="similarity">
    <text evidence="2">Belongs to the acyl-CoA dehydrogenase family.</text>
</comment>
<sequence>MDFDYSPKVQQLQARLTAFMDQHIYPNEAAFHAEIDANRKAGNAWVATRLMEQLKLEARGAGLWNLFLPDSAHGAGLSNLEYAPLCEIMGRVHWAPEVFNCAAPDTGNMEVLARYGTPAQQRQWLAPLLDGRIRSCFAMTEPAVASSDATNIESAIVRDGDAYVINGRKWWSSGANDPRCALFIFMGKSDPDHPSRHQQQSMILVPRSTPGVTIVRHLPVFGFDDAPHGHAEVVFDQVRVPVANLLLGEGRGFEIAQGRLGPGRIHHCMRLIGLAERALEQMCRRSLARVAFGKPVAQQGGTLERIAESRILIDQARLLVLNAAFMMDTVGNKVAAKEIAMIKVAAPNMACQVIDWAIQMQGGGGMADPFLAHAYASARSLRLADGPDEVHRAHIGKMELARYK</sequence>
<dbReference type="PANTHER" id="PTHR48083:SF13">
    <property type="entry name" value="ACYL-COA DEHYDROGENASE FAMILY MEMBER 11"/>
    <property type="match status" value="1"/>
</dbReference>
<dbReference type="InterPro" id="IPR009075">
    <property type="entry name" value="AcylCo_DH/oxidase_C"/>
</dbReference>
<evidence type="ECO:0000256" key="2">
    <source>
        <dbReference type="ARBA" id="ARBA00009347"/>
    </source>
</evidence>
<keyword evidence="4" id="KW-0285">Flavoprotein</keyword>
<evidence type="ECO:0000313" key="11">
    <source>
        <dbReference type="Proteomes" id="UP000449678"/>
    </source>
</evidence>
<accession>A0ABW9V700</accession>
<evidence type="ECO:0000256" key="6">
    <source>
        <dbReference type="ARBA" id="ARBA00023002"/>
    </source>
</evidence>
<protein>
    <submittedName>
        <fullName evidence="10">Acyl-CoA dehydrogenase</fullName>
    </submittedName>
</protein>
<evidence type="ECO:0000256" key="5">
    <source>
        <dbReference type="ARBA" id="ARBA00022827"/>
    </source>
</evidence>